<evidence type="ECO:0000313" key="1">
    <source>
        <dbReference type="EMBL" id="EBY7403986.1"/>
    </source>
</evidence>
<organism evidence="1">
    <name type="scientific">Salmonella enterica subsp. enterica serovar Pomona</name>
    <dbReference type="NCBI Taxonomy" id="570935"/>
    <lineage>
        <taxon>Bacteria</taxon>
        <taxon>Pseudomonadati</taxon>
        <taxon>Pseudomonadota</taxon>
        <taxon>Gammaproteobacteria</taxon>
        <taxon>Enterobacterales</taxon>
        <taxon>Enterobacteriaceae</taxon>
        <taxon>Salmonella</taxon>
    </lineage>
</organism>
<name>A0A5X0GHN1_SALET</name>
<sequence length="97" mass="11701">MFPGNVGHSGYQRTSHQHRMKHCFCFIVFVNYITKTDLFARSAMYFLCVLYPYFLCDFCASVEKQPESKDVLLLLFYFFFVKFRPDKNIKLFIKRKE</sequence>
<proteinExistence type="predicted"/>
<dbReference type="EMBL" id="AAHOXJ010000009">
    <property type="protein sequence ID" value="EBY7403986.1"/>
    <property type="molecule type" value="Genomic_DNA"/>
</dbReference>
<protein>
    <submittedName>
        <fullName evidence="1">Uncharacterized protein</fullName>
    </submittedName>
</protein>
<reference evidence="1" key="1">
    <citation type="submission" date="2018-09" db="EMBL/GenBank/DDBJ databases">
        <authorList>
            <person name="Ashton P.M."/>
            <person name="Dallman T."/>
            <person name="Nair S."/>
            <person name="De Pinna E."/>
            <person name="Peters T."/>
            <person name="Grant K."/>
        </authorList>
    </citation>
    <scope>NUCLEOTIDE SEQUENCE</scope>
    <source>
        <strain evidence="1">243839</strain>
    </source>
</reference>
<accession>A0A5X0GHN1</accession>
<gene>
    <name evidence="1" type="ORF">D6J37_13345</name>
</gene>
<dbReference type="AlphaFoldDB" id="A0A5X0GHN1"/>
<comment type="caution">
    <text evidence="1">The sequence shown here is derived from an EMBL/GenBank/DDBJ whole genome shotgun (WGS) entry which is preliminary data.</text>
</comment>